<feature type="compositionally biased region" description="Low complexity" evidence="6">
    <location>
        <begin position="82"/>
        <end position="109"/>
    </location>
</feature>
<dbReference type="SUPFAM" id="SSF57667">
    <property type="entry name" value="beta-beta-alpha zinc fingers"/>
    <property type="match status" value="5"/>
</dbReference>
<feature type="domain" description="C2H2-type" evidence="7">
    <location>
        <begin position="159"/>
        <end position="186"/>
    </location>
</feature>
<accession>A0A6A4WX55</accession>
<dbReference type="EMBL" id="VIIS01000220">
    <property type="protein sequence ID" value="KAF0311677.1"/>
    <property type="molecule type" value="Genomic_DNA"/>
</dbReference>
<evidence type="ECO:0000313" key="8">
    <source>
        <dbReference type="EMBL" id="KAF0311677.1"/>
    </source>
</evidence>
<protein>
    <submittedName>
        <fullName evidence="8">Zinc finger protein 728</fullName>
    </submittedName>
</protein>
<keyword evidence="4" id="KW-0862">Zinc</keyword>
<sequence>MGRLMTLPPTAVVPRWFSCDRCEQTFTSKSSLWHHQAVHRGQTRCSLCGKVYSRRSVLAAHIANHHSGQRAAATAGHPARRPAPQQRAASAAQPASGQQVPPAAAGPPRELLSFPGEELGFCLPLPPLPSAQLPHGARPPSAASLVQPSPQRVSQPKQHVCAECGRAFAFRDSLTHHMGLHRGETTSFRSPAAPLRPHLCRLCGKAFKYDTSLVHHMKVHRGETTCVACGKVLSRTASALDTAAQRRLTCQHCGRQYRSASALAHHRVLHLGQTQCHLCGKVLSRRYELINHLRKVHHAPQEAPQVQRRIPHQYAPGAAQQWGWAASGAPSVSGGPRYRCSVCGLPYQHLSSLNKHRKVHTGDTECPFCGRIMGSRHNLRVHVREVHKAKLP</sequence>
<dbReference type="Proteomes" id="UP000440578">
    <property type="component" value="Unassembled WGS sequence"/>
</dbReference>
<keyword evidence="9" id="KW-1185">Reference proteome</keyword>
<organism evidence="8 9">
    <name type="scientific">Amphibalanus amphitrite</name>
    <name type="common">Striped barnacle</name>
    <name type="synonym">Balanus amphitrite</name>
    <dbReference type="NCBI Taxonomy" id="1232801"/>
    <lineage>
        <taxon>Eukaryota</taxon>
        <taxon>Metazoa</taxon>
        <taxon>Ecdysozoa</taxon>
        <taxon>Arthropoda</taxon>
        <taxon>Crustacea</taxon>
        <taxon>Multicrustacea</taxon>
        <taxon>Cirripedia</taxon>
        <taxon>Thoracica</taxon>
        <taxon>Thoracicalcarea</taxon>
        <taxon>Balanomorpha</taxon>
        <taxon>Balanoidea</taxon>
        <taxon>Balanidae</taxon>
        <taxon>Amphibalaninae</taxon>
        <taxon>Amphibalanus</taxon>
    </lineage>
</organism>
<dbReference type="Gene3D" id="3.30.160.60">
    <property type="entry name" value="Classic Zinc Finger"/>
    <property type="match status" value="5"/>
</dbReference>
<dbReference type="InterPro" id="IPR013087">
    <property type="entry name" value="Znf_C2H2_type"/>
</dbReference>
<feature type="domain" description="C2H2-type" evidence="7">
    <location>
        <begin position="274"/>
        <end position="302"/>
    </location>
</feature>
<dbReference type="PROSITE" id="PS50157">
    <property type="entry name" value="ZINC_FINGER_C2H2_2"/>
    <property type="match status" value="8"/>
</dbReference>
<evidence type="ECO:0000256" key="4">
    <source>
        <dbReference type="ARBA" id="ARBA00022833"/>
    </source>
</evidence>
<dbReference type="GO" id="GO:0043565">
    <property type="term" value="F:sequence-specific DNA binding"/>
    <property type="evidence" value="ECO:0007669"/>
    <property type="project" value="TreeGrafter"/>
</dbReference>
<feature type="region of interest" description="Disordered" evidence="6">
    <location>
        <begin position="65"/>
        <end position="110"/>
    </location>
</feature>
<feature type="region of interest" description="Disordered" evidence="6">
    <location>
        <begin position="132"/>
        <end position="152"/>
    </location>
</feature>
<gene>
    <name evidence="8" type="primary">ZNF728_0</name>
    <name evidence="8" type="ORF">FJT64_017521</name>
</gene>
<feature type="domain" description="C2H2-type" evidence="7">
    <location>
        <begin position="198"/>
        <end position="225"/>
    </location>
</feature>
<dbReference type="GO" id="GO:0005634">
    <property type="term" value="C:nucleus"/>
    <property type="evidence" value="ECO:0007669"/>
    <property type="project" value="TreeGrafter"/>
</dbReference>
<feature type="domain" description="C2H2-type" evidence="7">
    <location>
        <begin position="17"/>
        <end position="44"/>
    </location>
</feature>
<keyword evidence="3 5" id="KW-0863">Zinc-finger</keyword>
<dbReference type="GO" id="GO:0000981">
    <property type="term" value="F:DNA-binding transcription factor activity, RNA polymerase II-specific"/>
    <property type="evidence" value="ECO:0007669"/>
    <property type="project" value="TreeGrafter"/>
</dbReference>
<evidence type="ECO:0000313" key="9">
    <source>
        <dbReference type="Proteomes" id="UP000440578"/>
    </source>
</evidence>
<comment type="caution">
    <text evidence="8">The sequence shown here is derived from an EMBL/GenBank/DDBJ whole genome shotgun (WGS) entry which is preliminary data.</text>
</comment>
<dbReference type="PANTHER" id="PTHR24408:SF58">
    <property type="entry name" value="TRANSCRIPTION FACTOR (TFIIIA), PUTATIVE (AFU_ORTHOLOGUE AFUA_1G05150)-RELATED"/>
    <property type="match status" value="1"/>
</dbReference>
<evidence type="ECO:0000256" key="5">
    <source>
        <dbReference type="PROSITE-ProRule" id="PRU00042"/>
    </source>
</evidence>
<name>A0A6A4WX55_AMPAM</name>
<dbReference type="PANTHER" id="PTHR24408">
    <property type="entry name" value="ZINC FINGER PROTEIN"/>
    <property type="match status" value="1"/>
</dbReference>
<feature type="domain" description="C2H2-type" evidence="7">
    <location>
        <begin position="364"/>
        <end position="392"/>
    </location>
</feature>
<dbReference type="Pfam" id="PF00096">
    <property type="entry name" value="zf-C2H2"/>
    <property type="match status" value="7"/>
</dbReference>
<evidence type="ECO:0000256" key="2">
    <source>
        <dbReference type="ARBA" id="ARBA00022737"/>
    </source>
</evidence>
<evidence type="ECO:0000256" key="6">
    <source>
        <dbReference type="SAM" id="MobiDB-lite"/>
    </source>
</evidence>
<keyword evidence="2" id="KW-0677">Repeat</keyword>
<evidence type="ECO:0000259" key="7">
    <source>
        <dbReference type="PROSITE" id="PS50157"/>
    </source>
</evidence>
<feature type="domain" description="C2H2-type" evidence="7">
    <location>
        <begin position="338"/>
        <end position="365"/>
    </location>
</feature>
<evidence type="ECO:0000256" key="1">
    <source>
        <dbReference type="ARBA" id="ARBA00022723"/>
    </source>
</evidence>
<dbReference type="SMART" id="SM00355">
    <property type="entry name" value="ZnF_C2H2"/>
    <property type="match status" value="8"/>
</dbReference>
<dbReference type="OrthoDB" id="19132at2759"/>
<proteinExistence type="predicted"/>
<feature type="domain" description="C2H2-type" evidence="7">
    <location>
        <begin position="248"/>
        <end position="275"/>
    </location>
</feature>
<dbReference type="AlphaFoldDB" id="A0A6A4WX55"/>
<dbReference type="PROSITE" id="PS00028">
    <property type="entry name" value="ZINC_FINGER_C2H2_1"/>
    <property type="match status" value="8"/>
</dbReference>
<feature type="domain" description="C2H2-type" evidence="7">
    <location>
        <begin position="43"/>
        <end position="71"/>
    </location>
</feature>
<dbReference type="InterPro" id="IPR036236">
    <property type="entry name" value="Znf_C2H2_sf"/>
</dbReference>
<keyword evidence="1" id="KW-0479">Metal-binding</keyword>
<reference evidence="8 9" key="1">
    <citation type="submission" date="2019-07" db="EMBL/GenBank/DDBJ databases">
        <title>Draft genome assembly of a fouling barnacle, Amphibalanus amphitrite (Darwin, 1854): The first reference genome for Thecostraca.</title>
        <authorList>
            <person name="Kim W."/>
        </authorList>
    </citation>
    <scope>NUCLEOTIDE SEQUENCE [LARGE SCALE GENOMIC DNA]</scope>
    <source>
        <strain evidence="8">SNU_AA5</strain>
        <tissue evidence="8">Soma without cirri and trophi</tissue>
    </source>
</reference>
<dbReference type="GO" id="GO:0008270">
    <property type="term" value="F:zinc ion binding"/>
    <property type="evidence" value="ECO:0007669"/>
    <property type="project" value="UniProtKB-KW"/>
</dbReference>
<evidence type="ECO:0000256" key="3">
    <source>
        <dbReference type="ARBA" id="ARBA00022771"/>
    </source>
</evidence>